<evidence type="ECO:0000313" key="2">
    <source>
        <dbReference type="EMBL" id="CAE7504897.1"/>
    </source>
</evidence>
<feature type="transmembrane region" description="Helical" evidence="1">
    <location>
        <begin position="41"/>
        <end position="60"/>
    </location>
</feature>
<feature type="transmembrane region" description="Helical" evidence="1">
    <location>
        <begin position="240"/>
        <end position="259"/>
    </location>
</feature>
<evidence type="ECO:0000313" key="3">
    <source>
        <dbReference type="Proteomes" id="UP000601435"/>
    </source>
</evidence>
<name>A0A812SWN8_9DINO</name>
<reference evidence="2" key="1">
    <citation type="submission" date="2021-02" db="EMBL/GenBank/DDBJ databases">
        <authorList>
            <person name="Dougan E. K."/>
            <person name="Rhodes N."/>
            <person name="Thang M."/>
            <person name="Chan C."/>
        </authorList>
    </citation>
    <scope>NUCLEOTIDE SEQUENCE</scope>
</reference>
<comment type="caution">
    <text evidence="2">The sequence shown here is derived from an EMBL/GenBank/DDBJ whole genome shotgun (WGS) entry which is preliminary data.</text>
</comment>
<organism evidence="2 3">
    <name type="scientific">Symbiodinium necroappetens</name>
    <dbReference type="NCBI Taxonomy" id="1628268"/>
    <lineage>
        <taxon>Eukaryota</taxon>
        <taxon>Sar</taxon>
        <taxon>Alveolata</taxon>
        <taxon>Dinophyceae</taxon>
        <taxon>Suessiales</taxon>
        <taxon>Symbiodiniaceae</taxon>
        <taxon>Symbiodinium</taxon>
    </lineage>
</organism>
<feature type="transmembrane region" description="Helical" evidence="1">
    <location>
        <begin position="210"/>
        <end position="228"/>
    </location>
</feature>
<gene>
    <name evidence="2" type="ORF">SNEC2469_LOCUS14389</name>
</gene>
<dbReference type="OrthoDB" id="10286601at2759"/>
<dbReference type="AlphaFoldDB" id="A0A812SWN8"/>
<keyword evidence="3" id="KW-1185">Reference proteome</keyword>
<sequence length="315" mass="35388">MPISAALLLLSAATFVSLLAILGQAFIAVEASIEMGEDMSITDRLIVFAISVLPAPLLILPGQIHFGARHMQDLLQLKQQLERFSVRAAETTCCSVDHCHPFTGELLPCDRELIFHTLRRWDLQLQFEQHKDSEDRPDGREQYLDRFDLLVRSPPPSLLTTVGSGTPPFHYIAWMLAPSQLAQLPQILHLGLRGSRGWGLWQWMLDYCKFPAISFFAFATLVLCWRAGASFPRQMPRWTMVPILELGAVLLVLPFFMPYPLVRNNVEPSSLAPAVPLAFMWILVALTYTWLYRVRNPQCCGTPDVETAKGSANSA</sequence>
<keyword evidence="1" id="KW-0472">Membrane</keyword>
<feature type="transmembrane region" description="Helical" evidence="1">
    <location>
        <begin position="271"/>
        <end position="291"/>
    </location>
</feature>
<proteinExistence type="predicted"/>
<keyword evidence="1" id="KW-1133">Transmembrane helix</keyword>
<protein>
    <submittedName>
        <fullName evidence="2">Uncharacterized protein</fullName>
    </submittedName>
</protein>
<accession>A0A812SWN8</accession>
<evidence type="ECO:0000256" key="1">
    <source>
        <dbReference type="SAM" id="Phobius"/>
    </source>
</evidence>
<dbReference type="EMBL" id="CAJNJA010023066">
    <property type="protein sequence ID" value="CAE7504897.1"/>
    <property type="molecule type" value="Genomic_DNA"/>
</dbReference>
<keyword evidence="1" id="KW-0812">Transmembrane</keyword>
<dbReference type="Proteomes" id="UP000601435">
    <property type="component" value="Unassembled WGS sequence"/>
</dbReference>